<keyword evidence="1" id="KW-0472">Membrane</keyword>
<dbReference type="AlphaFoldDB" id="E6N536"/>
<dbReference type="Proteomes" id="UP000008120">
    <property type="component" value="Chromosome"/>
</dbReference>
<sequence length="576" mass="65452">MQLTLFRTFSRLFFWVLAVIVLSILFPALIPNYELAYLRPWALYSNSVFQWAYENMQRSSPSSLILLMDLSLSSIAAVLVVANNRNMDNSLTHHRPPHGELSHPAYLRYTVDNFNRSIDTVFDEKRQHVVDLLGFSFLMGTLFSGAPAVTTGIEFVAHSLKYSWLIGTPHLILQNIGYLSFGKDDFLINEQNITKNAAQLKNKHVIFILPTKGGNHVTVKMSVESAIFWKEIIELKHGKMADISQWIICEQDDYEANVKGYGELASMGARVIIVPREFNTVNGTRYKARALVYANKVMAEEGLVNKDTWIYHQDDETKVGEDTILGIMDYIINAGDHDIYAAGIINYADSLTYTPSRAQEPSRSYDDFRILLTTKTNGKLSFGHHGSHLLVRADVEAAVGWDFGDVKTEDWMFGLMMWQRHRPGKTILKGYGYEKPPLTTKDLLKQRRRWAHGAMQIVFDKRIRPRYRLAALYGVVSWMSALPSLIAFAVSIIYPTGGLFPASGIIAGFTWYSLYRYHAGGYKLNDAYLTGPEKRGHRRRYRIIFAVIGGMMLEACAPWYALINPPKGFEVIKKDD</sequence>
<evidence type="ECO:0000313" key="3">
    <source>
        <dbReference type="EMBL" id="BAJ47405.1"/>
    </source>
</evidence>
<evidence type="ECO:0000313" key="5">
    <source>
        <dbReference type="EMBL" id="BAJ50265.1"/>
    </source>
</evidence>
<reference evidence="3 6" key="2">
    <citation type="journal article" date="2011" name="Nucleic Acids Res.">
        <title>Insights into the evolution of Archaea and eukaryotic protein modifier systems revealed by the genome of a novel archaeal group.</title>
        <authorList>
            <person name="Nunoura T."/>
            <person name="Takaki Y."/>
            <person name="Kakuta J."/>
            <person name="Nishi S."/>
            <person name="Sugahara J."/>
            <person name="Kazama H."/>
            <person name="Chee G."/>
            <person name="Hattori M."/>
            <person name="Kanai A."/>
            <person name="Atomi H."/>
            <person name="Takai K."/>
            <person name="Takami H."/>
        </authorList>
    </citation>
    <scope>NUCLEOTIDE SEQUENCE [LARGE SCALE GENOMIC DNA]</scope>
</reference>
<dbReference type="EMBL" id="AP011836">
    <property type="protein sequence ID" value="BAJ47405.1"/>
    <property type="molecule type" value="Genomic_DNA"/>
</dbReference>
<dbReference type="KEGG" id="csu:CSUB_C0404"/>
<dbReference type="EMBL" id="AP011889">
    <property type="protein sequence ID" value="BAJ49252.1"/>
    <property type="molecule type" value="Genomic_DNA"/>
</dbReference>
<name>E6N536_CALS0</name>
<dbReference type="PANTHER" id="PTHR16779">
    <property type="entry name" value="BETA-1,4-MANNOSYLTRANSFERASE EGH"/>
    <property type="match status" value="1"/>
</dbReference>
<dbReference type="InterPro" id="IPR029044">
    <property type="entry name" value="Nucleotide-diphossugar_trans"/>
</dbReference>
<feature type="domain" description="Glycosyltransferase 2-like" evidence="2">
    <location>
        <begin position="309"/>
        <end position="506"/>
    </location>
</feature>
<organism evidence="3 6">
    <name type="scientific">Caldiarchaeum subterraneum</name>
    <dbReference type="NCBI Taxonomy" id="311458"/>
    <lineage>
        <taxon>Archaea</taxon>
        <taxon>Nitrososphaerota</taxon>
        <taxon>Candidatus Caldarchaeales</taxon>
        <taxon>Candidatus Caldarchaeaceae</taxon>
        <taxon>Candidatus Caldarchaeum</taxon>
    </lineage>
</organism>
<proteinExistence type="predicted"/>
<protein>
    <recommendedName>
        <fullName evidence="2">Glycosyltransferase 2-like domain-containing protein</fullName>
    </recommendedName>
</protein>
<evidence type="ECO:0000313" key="6">
    <source>
        <dbReference type="Proteomes" id="UP000008120"/>
    </source>
</evidence>
<feature type="transmembrane region" description="Helical" evidence="1">
    <location>
        <begin position="63"/>
        <end position="82"/>
    </location>
</feature>
<reference evidence="3 6" key="1">
    <citation type="journal article" date="2005" name="Environ. Microbiol.">
        <title>Genetic and functional properties of uncultivated thermophilic crenarchaeotes from a subsurface gold mine as revealed by analysis of genome fragments.</title>
        <authorList>
            <person name="Nunoura T."/>
            <person name="Hirayama H."/>
            <person name="Takami H."/>
            <person name="Oida H."/>
            <person name="Nishi S."/>
            <person name="Shimamura S."/>
            <person name="Suzuki Y."/>
            <person name="Inagaki F."/>
            <person name="Takai K."/>
            <person name="Nealson K.H."/>
            <person name="Horikoshi K."/>
        </authorList>
    </citation>
    <scope>NUCLEOTIDE SEQUENCE [LARGE SCALE GENOMIC DNA]</scope>
</reference>
<keyword evidence="1" id="KW-0812">Transmembrane</keyword>
<dbReference type="Pfam" id="PF13632">
    <property type="entry name" value="Glyco_trans_2_3"/>
    <property type="match status" value="1"/>
</dbReference>
<gene>
    <name evidence="5" type="ORF">CSUB_C0404</name>
    <name evidence="4" type="ORF">HGMM_F07G12C20</name>
    <name evidence="3" type="ORF">HGMM_F29F08C14</name>
</gene>
<dbReference type="STRING" id="311458.CSUB_C0404"/>
<dbReference type="PANTHER" id="PTHR16779:SF1">
    <property type="entry name" value="BETA-1,4-MANNOSYLTRANSFERASE EGH"/>
    <property type="match status" value="1"/>
</dbReference>
<dbReference type="BioCyc" id="CCAL311458:G131R-410-MONOMER"/>
<dbReference type="EMBL" id="BA000048">
    <property type="protein sequence ID" value="BAJ50265.1"/>
    <property type="molecule type" value="Genomic_DNA"/>
</dbReference>
<keyword evidence="1" id="KW-1133">Transmembrane helix</keyword>
<feature type="transmembrane region" description="Helical" evidence="1">
    <location>
        <begin position="12"/>
        <end position="30"/>
    </location>
</feature>
<feature type="transmembrane region" description="Helical" evidence="1">
    <location>
        <begin position="470"/>
        <end position="493"/>
    </location>
</feature>
<feature type="transmembrane region" description="Helical" evidence="1">
    <location>
        <begin position="543"/>
        <end position="563"/>
    </location>
</feature>
<accession>E6N536</accession>
<feature type="transmembrane region" description="Helical" evidence="1">
    <location>
        <begin position="499"/>
        <end position="515"/>
    </location>
</feature>
<evidence type="ECO:0000313" key="4">
    <source>
        <dbReference type="EMBL" id="BAJ49252.1"/>
    </source>
</evidence>
<dbReference type="InterPro" id="IPR001173">
    <property type="entry name" value="Glyco_trans_2-like"/>
</dbReference>
<evidence type="ECO:0000256" key="1">
    <source>
        <dbReference type="SAM" id="Phobius"/>
    </source>
</evidence>
<dbReference type="InterPro" id="IPR027389">
    <property type="entry name" value="B_mannosylTrfase_Bre-3/Egh"/>
</dbReference>
<dbReference type="GO" id="GO:0005737">
    <property type="term" value="C:cytoplasm"/>
    <property type="evidence" value="ECO:0007669"/>
    <property type="project" value="TreeGrafter"/>
</dbReference>
<evidence type="ECO:0000259" key="2">
    <source>
        <dbReference type="Pfam" id="PF13632"/>
    </source>
</evidence>
<dbReference type="GO" id="GO:0019187">
    <property type="term" value="F:beta-1,4-mannosyltransferase activity"/>
    <property type="evidence" value="ECO:0007669"/>
    <property type="project" value="InterPro"/>
</dbReference>
<dbReference type="SUPFAM" id="SSF53448">
    <property type="entry name" value="Nucleotide-diphospho-sugar transferases"/>
    <property type="match status" value="1"/>
</dbReference>